<organism evidence="6 7">
    <name type="scientific">Hathewaya proteolytica DSM 3090</name>
    <dbReference type="NCBI Taxonomy" id="1121331"/>
    <lineage>
        <taxon>Bacteria</taxon>
        <taxon>Bacillati</taxon>
        <taxon>Bacillota</taxon>
        <taxon>Clostridia</taxon>
        <taxon>Eubacteriales</taxon>
        <taxon>Clostridiaceae</taxon>
        <taxon>Hathewaya</taxon>
    </lineage>
</organism>
<dbReference type="PANTHER" id="PTHR30603:SF47">
    <property type="entry name" value="RNA POLYMERASE SIGMA FACTOR SIGD, CHLOROPLASTIC"/>
    <property type="match status" value="1"/>
</dbReference>
<dbReference type="InterPro" id="IPR050239">
    <property type="entry name" value="Sigma-70_RNA_pol_init_factors"/>
</dbReference>
<keyword evidence="1" id="KW-0805">Transcription regulation</keyword>
<evidence type="ECO:0000259" key="5">
    <source>
        <dbReference type="PROSITE" id="PS00716"/>
    </source>
</evidence>
<dbReference type="RefSeq" id="WP_072900932.1">
    <property type="nucleotide sequence ID" value="NZ_FRAD01000003.1"/>
</dbReference>
<dbReference type="Gene3D" id="1.10.10.10">
    <property type="entry name" value="Winged helix-like DNA-binding domain superfamily/Winged helix DNA-binding domain"/>
    <property type="match status" value="1"/>
</dbReference>
<dbReference type="PROSITE" id="PS00716">
    <property type="entry name" value="SIGMA70_2"/>
    <property type="match status" value="1"/>
</dbReference>
<dbReference type="NCBIfam" id="TIGR02937">
    <property type="entry name" value="sigma70-ECF"/>
    <property type="match status" value="1"/>
</dbReference>
<dbReference type="GO" id="GO:0016987">
    <property type="term" value="F:sigma factor activity"/>
    <property type="evidence" value="ECO:0007669"/>
    <property type="project" value="UniProtKB-KW"/>
</dbReference>
<keyword evidence="2" id="KW-0731">Sigma factor</keyword>
<gene>
    <name evidence="6" type="ORF">SAMN02745248_00010</name>
</gene>
<reference evidence="6 7" key="1">
    <citation type="submission" date="2016-11" db="EMBL/GenBank/DDBJ databases">
        <authorList>
            <person name="Jaros S."/>
            <person name="Januszkiewicz K."/>
            <person name="Wedrychowicz H."/>
        </authorList>
    </citation>
    <scope>NUCLEOTIDE SEQUENCE [LARGE SCALE GENOMIC DNA]</scope>
    <source>
        <strain evidence="6 7">DSM 3090</strain>
    </source>
</reference>
<evidence type="ECO:0000256" key="1">
    <source>
        <dbReference type="ARBA" id="ARBA00023015"/>
    </source>
</evidence>
<dbReference type="SUPFAM" id="SSF88946">
    <property type="entry name" value="Sigma2 domain of RNA polymerase sigma factors"/>
    <property type="match status" value="1"/>
</dbReference>
<accession>A0A1M6J1R9</accession>
<dbReference type="Pfam" id="PF04545">
    <property type="entry name" value="Sigma70_r4"/>
    <property type="match status" value="1"/>
</dbReference>
<name>A0A1M6J1R9_9CLOT</name>
<dbReference type="OrthoDB" id="9809557at2"/>
<dbReference type="PRINTS" id="PR00046">
    <property type="entry name" value="SIGMA70FCT"/>
</dbReference>
<dbReference type="InterPro" id="IPR007630">
    <property type="entry name" value="RNA_pol_sigma70_r4"/>
</dbReference>
<dbReference type="CDD" id="cd06171">
    <property type="entry name" value="Sigma70_r4"/>
    <property type="match status" value="1"/>
</dbReference>
<keyword evidence="3" id="KW-0238">DNA-binding</keyword>
<feature type="domain" description="RNA polymerase sigma-70" evidence="5">
    <location>
        <begin position="252"/>
        <end position="278"/>
    </location>
</feature>
<keyword evidence="7" id="KW-1185">Reference proteome</keyword>
<dbReference type="EMBL" id="FRAD01000003">
    <property type="protein sequence ID" value="SHJ40645.1"/>
    <property type="molecule type" value="Genomic_DNA"/>
</dbReference>
<dbReference type="GO" id="GO:0006352">
    <property type="term" value="P:DNA-templated transcription initiation"/>
    <property type="evidence" value="ECO:0007669"/>
    <property type="project" value="InterPro"/>
</dbReference>
<dbReference type="InterPro" id="IPR000943">
    <property type="entry name" value="RNA_pol_sigma70"/>
</dbReference>
<dbReference type="InterPro" id="IPR014284">
    <property type="entry name" value="RNA_pol_sigma-70_dom"/>
</dbReference>
<sequence>MYQEMPASDFADCFQYNKHLPIGDKGIDLERFKQCSNEELSNFYKQGHKEVLEILIAKNKKLVYSRVLKYLHLYNNDLTMEDLMQNAYMGFMEAVERYDPSKNTKLSTYSVCWIDKEILKAIFDLGFSIRIPYHRFELIQKVWRAWTNNEKISNMDIKSMADEINVKSDKLNDAIYIMGNLINVTSLNNTINCEDNTEFMELIPEDCDKCPENMYDIKELRNVINYILSFLSKREQTVLKLRYGFENDKCETLENIGKKLGISKERVRQIENSALRKIRCCEDISMLNDFS</sequence>
<dbReference type="InterPro" id="IPR013324">
    <property type="entry name" value="RNA_pol_sigma_r3/r4-like"/>
</dbReference>
<keyword evidence="4" id="KW-0804">Transcription</keyword>
<dbReference type="PANTHER" id="PTHR30603">
    <property type="entry name" value="RNA POLYMERASE SIGMA FACTOR RPO"/>
    <property type="match status" value="1"/>
</dbReference>
<dbReference type="AlphaFoldDB" id="A0A1M6J1R9"/>
<dbReference type="InterPro" id="IPR007627">
    <property type="entry name" value="RNA_pol_sigma70_r2"/>
</dbReference>
<evidence type="ECO:0000313" key="6">
    <source>
        <dbReference type="EMBL" id="SHJ40645.1"/>
    </source>
</evidence>
<dbReference type="Proteomes" id="UP000183952">
    <property type="component" value="Unassembled WGS sequence"/>
</dbReference>
<dbReference type="SUPFAM" id="SSF88659">
    <property type="entry name" value="Sigma3 and sigma4 domains of RNA polymerase sigma factors"/>
    <property type="match status" value="1"/>
</dbReference>
<evidence type="ECO:0000313" key="7">
    <source>
        <dbReference type="Proteomes" id="UP000183952"/>
    </source>
</evidence>
<dbReference type="Gene3D" id="1.20.120.1810">
    <property type="match status" value="1"/>
</dbReference>
<dbReference type="GO" id="GO:0003677">
    <property type="term" value="F:DNA binding"/>
    <property type="evidence" value="ECO:0007669"/>
    <property type="project" value="UniProtKB-KW"/>
</dbReference>
<evidence type="ECO:0000256" key="3">
    <source>
        <dbReference type="ARBA" id="ARBA00023125"/>
    </source>
</evidence>
<dbReference type="InterPro" id="IPR036388">
    <property type="entry name" value="WH-like_DNA-bd_sf"/>
</dbReference>
<dbReference type="InterPro" id="IPR013325">
    <property type="entry name" value="RNA_pol_sigma_r2"/>
</dbReference>
<protein>
    <submittedName>
        <fullName evidence="6">RNA polymerase primary sigma factor</fullName>
    </submittedName>
</protein>
<dbReference type="Pfam" id="PF04542">
    <property type="entry name" value="Sigma70_r2"/>
    <property type="match status" value="1"/>
</dbReference>
<evidence type="ECO:0000256" key="2">
    <source>
        <dbReference type="ARBA" id="ARBA00023082"/>
    </source>
</evidence>
<evidence type="ECO:0000256" key="4">
    <source>
        <dbReference type="ARBA" id="ARBA00023163"/>
    </source>
</evidence>
<dbReference type="STRING" id="1121331.SAMN02745248_00010"/>
<proteinExistence type="predicted"/>